<dbReference type="InterPro" id="IPR037914">
    <property type="entry name" value="SpoVT-AbrB_sf"/>
</dbReference>
<dbReference type="InterPro" id="IPR036388">
    <property type="entry name" value="WH-like_DNA-bd_sf"/>
</dbReference>
<feature type="compositionally biased region" description="Basic and acidic residues" evidence="2">
    <location>
        <begin position="22"/>
        <end position="37"/>
    </location>
</feature>
<dbReference type="AlphaFoldDB" id="A0AA41ZAK0"/>
<evidence type="ECO:0000256" key="2">
    <source>
        <dbReference type="SAM" id="MobiDB-lite"/>
    </source>
</evidence>
<name>A0AA41ZAK0_9SPHN</name>
<feature type="region of interest" description="Disordered" evidence="2">
    <location>
        <begin position="246"/>
        <end position="269"/>
    </location>
</feature>
<dbReference type="RefSeq" id="WP_265270800.1">
    <property type="nucleotide sequence ID" value="NZ_JANFAV010000017.1"/>
</dbReference>
<dbReference type="InterPro" id="IPR007159">
    <property type="entry name" value="SpoVT-AbrB_dom"/>
</dbReference>
<dbReference type="InterPro" id="IPR036390">
    <property type="entry name" value="WH_DNA-bd_sf"/>
</dbReference>
<evidence type="ECO:0000313" key="5">
    <source>
        <dbReference type="Proteomes" id="UP001165565"/>
    </source>
</evidence>
<proteinExistence type="predicted"/>
<dbReference type="Gene3D" id="2.10.260.10">
    <property type="match status" value="1"/>
</dbReference>
<keyword evidence="5" id="KW-1185">Reference proteome</keyword>
<sequence length="269" mass="29540">MNSSPDAFRTIGRPAPSSDVDGEARRRDDVARQPRGKDAIAALTPDERVAVCRALLRLDAAAQKLLGTQLLAHASWISLLELYVAGQEGKMMFQSCLTIDEAPSNVHRRSARLARLGALLRSPDPRDNRRTGLRLAPAIGAALDRLMDILASDIPSSEGRLQDRDAERRCPSTQTGERRPIALEVPEIGKIRHARLAAGGRVALPAQFRRALGLQYKDTVVLLLEDNEIRLRSARDTLQRTRERLRAFAPGEEPLPGQGARSPHGRSHG</sequence>
<dbReference type="SMART" id="SM00966">
    <property type="entry name" value="SpoVT_AbrB"/>
    <property type="match status" value="1"/>
</dbReference>
<organism evidence="4 5">
    <name type="scientific">Sphingomonas lycopersici</name>
    <dbReference type="NCBI Taxonomy" id="2951807"/>
    <lineage>
        <taxon>Bacteria</taxon>
        <taxon>Pseudomonadati</taxon>
        <taxon>Pseudomonadota</taxon>
        <taxon>Alphaproteobacteria</taxon>
        <taxon>Sphingomonadales</taxon>
        <taxon>Sphingomonadaceae</taxon>
        <taxon>Sphingomonas</taxon>
    </lineage>
</organism>
<keyword evidence="1 4" id="KW-0238">DNA-binding</keyword>
<evidence type="ECO:0000256" key="1">
    <source>
        <dbReference type="PROSITE-ProRule" id="PRU01076"/>
    </source>
</evidence>
<feature type="region of interest" description="Disordered" evidence="2">
    <location>
        <begin position="1"/>
        <end position="37"/>
    </location>
</feature>
<feature type="domain" description="SpoVT-AbrB" evidence="3">
    <location>
        <begin position="191"/>
        <end position="236"/>
    </location>
</feature>
<evidence type="ECO:0000313" key="4">
    <source>
        <dbReference type="EMBL" id="MCW6536977.1"/>
    </source>
</evidence>
<dbReference type="Gene3D" id="1.10.10.10">
    <property type="entry name" value="Winged helix-like DNA-binding domain superfamily/Winged helix DNA-binding domain"/>
    <property type="match status" value="1"/>
</dbReference>
<dbReference type="GO" id="GO:0003677">
    <property type="term" value="F:DNA binding"/>
    <property type="evidence" value="ECO:0007669"/>
    <property type="project" value="UniProtKB-UniRule"/>
</dbReference>
<dbReference type="EMBL" id="JANFAV010000017">
    <property type="protein sequence ID" value="MCW6536977.1"/>
    <property type="molecule type" value="Genomic_DNA"/>
</dbReference>
<accession>A0AA41ZAK0</accession>
<reference evidence="4" key="1">
    <citation type="submission" date="2022-06" db="EMBL/GenBank/DDBJ databases">
        <title>Sphingomonas sp. nov. isolated from rhizosphere soil of tomato.</title>
        <authorList>
            <person name="Dong H."/>
            <person name="Gao R."/>
        </authorList>
    </citation>
    <scope>NUCLEOTIDE SEQUENCE</scope>
    <source>
        <strain evidence="4">MMSM24</strain>
    </source>
</reference>
<dbReference type="SUPFAM" id="SSF89447">
    <property type="entry name" value="AbrB/MazE/MraZ-like"/>
    <property type="match status" value="1"/>
</dbReference>
<evidence type="ECO:0000259" key="3">
    <source>
        <dbReference type="PROSITE" id="PS51740"/>
    </source>
</evidence>
<protein>
    <submittedName>
        <fullName evidence="4">AbrB/MazE/SpoVT family DNA-binding domain-containing protein</fullName>
    </submittedName>
</protein>
<dbReference type="SUPFAM" id="SSF46785">
    <property type="entry name" value="Winged helix' DNA-binding domain"/>
    <property type="match status" value="1"/>
</dbReference>
<dbReference type="Proteomes" id="UP001165565">
    <property type="component" value="Unassembled WGS sequence"/>
</dbReference>
<comment type="caution">
    <text evidence="4">The sequence shown here is derived from an EMBL/GenBank/DDBJ whole genome shotgun (WGS) entry which is preliminary data.</text>
</comment>
<dbReference type="PROSITE" id="PS51740">
    <property type="entry name" value="SPOVT_ABRB"/>
    <property type="match status" value="1"/>
</dbReference>
<gene>
    <name evidence="4" type="ORF">NEE01_19535</name>
</gene>